<dbReference type="Proteomes" id="UP000823674">
    <property type="component" value="Chromosome A10"/>
</dbReference>
<feature type="compositionally biased region" description="Low complexity" evidence="1">
    <location>
        <begin position="7"/>
        <end position="23"/>
    </location>
</feature>
<feature type="non-terminal residue" evidence="2">
    <location>
        <position position="103"/>
    </location>
</feature>
<evidence type="ECO:0000313" key="2">
    <source>
        <dbReference type="EMBL" id="KAG5375414.1"/>
    </source>
</evidence>
<proteinExistence type="predicted"/>
<gene>
    <name evidence="2" type="primary">A10p011220.1_BraROA</name>
    <name evidence="2" type="ORF">IGI04_040010</name>
</gene>
<evidence type="ECO:0000256" key="1">
    <source>
        <dbReference type="SAM" id="MobiDB-lite"/>
    </source>
</evidence>
<sequence length="103" mass="11253">MGHGTRKSLTFSTTTTNKSLSTTTNKVVTKLARTTLKVSPPKKISLHKVKQETSTDAILLYGTEVVSKAEAHIVEKVGQRVAAKIVTRVEHKAEKPVIENVVM</sequence>
<evidence type="ECO:0000313" key="3">
    <source>
        <dbReference type="Proteomes" id="UP000823674"/>
    </source>
</evidence>
<keyword evidence="3" id="KW-1185">Reference proteome</keyword>
<organism evidence="2 3">
    <name type="scientific">Brassica rapa subsp. trilocularis</name>
    <dbReference type="NCBI Taxonomy" id="1813537"/>
    <lineage>
        <taxon>Eukaryota</taxon>
        <taxon>Viridiplantae</taxon>
        <taxon>Streptophyta</taxon>
        <taxon>Embryophyta</taxon>
        <taxon>Tracheophyta</taxon>
        <taxon>Spermatophyta</taxon>
        <taxon>Magnoliopsida</taxon>
        <taxon>eudicotyledons</taxon>
        <taxon>Gunneridae</taxon>
        <taxon>Pentapetalae</taxon>
        <taxon>rosids</taxon>
        <taxon>malvids</taxon>
        <taxon>Brassicales</taxon>
        <taxon>Brassicaceae</taxon>
        <taxon>Brassiceae</taxon>
        <taxon>Brassica</taxon>
    </lineage>
</organism>
<protein>
    <submittedName>
        <fullName evidence="2">Uncharacterized protein</fullName>
    </submittedName>
</protein>
<feature type="region of interest" description="Disordered" evidence="1">
    <location>
        <begin position="1"/>
        <end position="23"/>
    </location>
</feature>
<dbReference type="EMBL" id="JADBGQ010000010">
    <property type="protein sequence ID" value="KAG5375414.1"/>
    <property type="molecule type" value="Genomic_DNA"/>
</dbReference>
<name>A0ABQ7KLL3_BRACM</name>
<reference evidence="2 3" key="1">
    <citation type="submission" date="2021-03" db="EMBL/GenBank/DDBJ databases">
        <authorList>
            <person name="King G.J."/>
            <person name="Bancroft I."/>
            <person name="Baten A."/>
            <person name="Bloomfield J."/>
            <person name="Borpatragohain P."/>
            <person name="He Z."/>
            <person name="Irish N."/>
            <person name="Irwin J."/>
            <person name="Liu K."/>
            <person name="Mauleon R.P."/>
            <person name="Moore J."/>
            <person name="Morris R."/>
            <person name="Ostergaard L."/>
            <person name="Wang B."/>
            <person name="Wells R."/>
        </authorList>
    </citation>
    <scope>NUCLEOTIDE SEQUENCE [LARGE SCALE GENOMIC DNA]</scope>
    <source>
        <strain evidence="2">R-o-18</strain>
        <tissue evidence="2">Leaf</tissue>
    </source>
</reference>
<comment type="caution">
    <text evidence="2">The sequence shown here is derived from an EMBL/GenBank/DDBJ whole genome shotgun (WGS) entry which is preliminary data.</text>
</comment>
<accession>A0ABQ7KLL3</accession>